<dbReference type="SMART" id="SM00271">
    <property type="entry name" value="DnaJ"/>
    <property type="match status" value="1"/>
</dbReference>
<dbReference type="Pfam" id="PF00226">
    <property type="entry name" value="DnaJ"/>
    <property type="match status" value="1"/>
</dbReference>
<evidence type="ECO:0000313" key="7">
    <source>
        <dbReference type="EMBL" id="GAA49332.1"/>
    </source>
</evidence>
<evidence type="ECO:0000256" key="2">
    <source>
        <dbReference type="ARBA" id="ARBA00040158"/>
    </source>
</evidence>
<evidence type="ECO:0000256" key="3">
    <source>
        <dbReference type="ARBA" id="ARBA00041533"/>
    </source>
</evidence>
<organism evidence="7 8">
    <name type="scientific">Clonorchis sinensis</name>
    <name type="common">Chinese liver fluke</name>
    <dbReference type="NCBI Taxonomy" id="79923"/>
    <lineage>
        <taxon>Eukaryota</taxon>
        <taxon>Metazoa</taxon>
        <taxon>Spiralia</taxon>
        <taxon>Lophotrochozoa</taxon>
        <taxon>Platyhelminthes</taxon>
        <taxon>Trematoda</taxon>
        <taxon>Digenea</taxon>
        <taxon>Opisthorchiida</taxon>
        <taxon>Opisthorchiata</taxon>
        <taxon>Opisthorchiidae</taxon>
        <taxon>Clonorchis</taxon>
    </lineage>
</organism>
<proteinExistence type="predicted"/>
<dbReference type="PANTHER" id="PTHR44360">
    <property type="entry name" value="DNAJ HOMOLOG SUBFAMILY B MEMBER 9"/>
    <property type="match status" value="1"/>
</dbReference>
<evidence type="ECO:0000256" key="5">
    <source>
        <dbReference type="ARBA" id="ARBA00046365"/>
    </source>
</evidence>
<protein>
    <recommendedName>
        <fullName evidence="2">DnaJ homolog subfamily B member 9</fullName>
    </recommendedName>
    <alternativeName>
        <fullName evidence="3">Endoplasmic reticulum DNA J domain-containing protein 4</fullName>
    </alternativeName>
</protein>
<dbReference type="InterPro" id="IPR051948">
    <property type="entry name" value="Hsp70_co-chaperone_J-domain"/>
</dbReference>
<keyword evidence="8" id="KW-1185">Reference proteome</keyword>
<evidence type="ECO:0000313" key="8">
    <source>
        <dbReference type="Proteomes" id="UP000008909"/>
    </source>
</evidence>
<dbReference type="AlphaFoldDB" id="G7Y8P7"/>
<reference evidence="7" key="1">
    <citation type="journal article" date="2011" name="Genome Biol.">
        <title>The draft genome of the carcinogenic human liver fluke Clonorchis sinensis.</title>
        <authorList>
            <person name="Wang X."/>
            <person name="Chen W."/>
            <person name="Huang Y."/>
            <person name="Sun J."/>
            <person name="Men J."/>
            <person name="Liu H."/>
            <person name="Luo F."/>
            <person name="Guo L."/>
            <person name="Lv X."/>
            <person name="Deng C."/>
            <person name="Zhou C."/>
            <person name="Fan Y."/>
            <person name="Li X."/>
            <person name="Huang L."/>
            <person name="Hu Y."/>
            <person name="Liang C."/>
            <person name="Hu X."/>
            <person name="Xu J."/>
            <person name="Yu X."/>
        </authorList>
    </citation>
    <scope>NUCLEOTIDE SEQUENCE [LARGE SCALE GENOMIC DNA]</scope>
    <source>
        <strain evidence="7">Henan</strain>
    </source>
</reference>
<dbReference type="EMBL" id="DF142950">
    <property type="protein sequence ID" value="GAA49332.1"/>
    <property type="molecule type" value="Genomic_DNA"/>
</dbReference>
<gene>
    <name evidence="7" type="ORF">CLF_102877</name>
</gene>
<evidence type="ECO:0000259" key="6">
    <source>
        <dbReference type="PROSITE" id="PS50076"/>
    </source>
</evidence>
<dbReference type="InterPro" id="IPR018253">
    <property type="entry name" value="DnaJ_domain_CS"/>
</dbReference>
<dbReference type="InterPro" id="IPR001623">
    <property type="entry name" value="DnaJ_domain"/>
</dbReference>
<evidence type="ECO:0000256" key="1">
    <source>
        <dbReference type="ARBA" id="ARBA00023186"/>
    </source>
</evidence>
<dbReference type="PROSITE" id="PS00636">
    <property type="entry name" value="DNAJ_1"/>
    <property type="match status" value="1"/>
</dbReference>
<reference key="2">
    <citation type="submission" date="2011-10" db="EMBL/GenBank/DDBJ databases">
        <title>The genome and transcriptome sequence of Clonorchis sinensis provide insights into the carcinogenic liver fluke.</title>
        <authorList>
            <person name="Wang X."/>
            <person name="Huang Y."/>
            <person name="Chen W."/>
            <person name="Liu H."/>
            <person name="Guo L."/>
            <person name="Chen Y."/>
            <person name="Luo F."/>
            <person name="Zhou W."/>
            <person name="Sun J."/>
            <person name="Mao Q."/>
            <person name="Liang P."/>
            <person name="Zhou C."/>
            <person name="Tian Y."/>
            <person name="Men J."/>
            <person name="Lv X."/>
            <person name="Huang L."/>
            <person name="Zhou J."/>
            <person name="Hu Y."/>
            <person name="Li R."/>
            <person name="Zhang F."/>
            <person name="Lei H."/>
            <person name="Li X."/>
            <person name="Hu X."/>
            <person name="Liang C."/>
            <person name="Xu J."/>
            <person name="Wu Z."/>
            <person name="Yu X."/>
        </authorList>
    </citation>
    <scope>NUCLEOTIDE SEQUENCE</scope>
    <source>
        <strain>Henan</strain>
    </source>
</reference>
<keyword evidence="1" id="KW-0143">Chaperone</keyword>
<sequence length="210" mass="24064">MAKSLQKVRETERRHVHHESLNNIMLQLTRFSSTILLCLLLAAAGEPNKDLYQILGVPRTASQKDIKKAFRQMAVKYHPDKNPGKDTSERFREIVEAHEVLSDPAKREHYDKFGSVPGDHSGQQYPDMHDFFHGFTFPSFKDMFGDDDDDDDDFTFGSFFRSGFGDDFHRGASFAKEFHSHSTYSSRRSQSCSTTTRRMGNTVITETHCS</sequence>
<dbReference type="GO" id="GO:0051787">
    <property type="term" value="F:misfolded protein binding"/>
    <property type="evidence" value="ECO:0007669"/>
    <property type="project" value="TreeGrafter"/>
</dbReference>
<dbReference type="GO" id="GO:0051087">
    <property type="term" value="F:protein-folding chaperone binding"/>
    <property type="evidence" value="ECO:0007669"/>
    <property type="project" value="TreeGrafter"/>
</dbReference>
<dbReference type="PANTHER" id="PTHR44360:SF1">
    <property type="entry name" value="DNAJ HOMOLOG SUBFAMILY B MEMBER 9"/>
    <property type="match status" value="1"/>
</dbReference>
<comment type="subunit">
    <text evidence="5">Interacts with HSPA5/BiP; interaction is direct. Interacts with ERN1/IRE1 (via the luminal region). Interacts with DERL1.</text>
</comment>
<dbReference type="Gene3D" id="1.10.287.110">
    <property type="entry name" value="DnaJ domain"/>
    <property type="match status" value="1"/>
</dbReference>
<dbReference type="SUPFAM" id="SSF46565">
    <property type="entry name" value="Chaperone J-domain"/>
    <property type="match status" value="1"/>
</dbReference>
<comment type="function">
    <text evidence="4">Co-chaperone for Hsp70 protein HSPA5/BiP that acts as a key repressor of the ERN1/IRE1-mediated unfolded protein response (UPR). J domain-containing co-chaperones stimulate the ATPase activity of Hsp70 proteins and are required for efficient substrate recognition by Hsp70 proteins. In the unstressed endoplasmic reticulum, interacts with the luminal region of ERN1/IRE1 and selectively recruits HSPA5/BiP: HSPA5/BiP disrupts the dimerization of the active ERN1/IRE1 luminal region, thereby inactivating ERN1/IRE1. Also involved in endoplasmic reticulum-associated degradation (ERAD) of misfolded proteins. Required for survival of B-cell progenitors and normal antibody production.</text>
</comment>
<dbReference type="CDD" id="cd06257">
    <property type="entry name" value="DnaJ"/>
    <property type="match status" value="1"/>
</dbReference>
<dbReference type="PRINTS" id="PR00625">
    <property type="entry name" value="JDOMAIN"/>
</dbReference>
<dbReference type="PROSITE" id="PS50076">
    <property type="entry name" value="DNAJ_2"/>
    <property type="match status" value="1"/>
</dbReference>
<dbReference type="Proteomes" id="UP000008909">
    <property type="component" value="Unassembled WGS sequence"/>
</dbReference>
<accession>G7Y8P7</accession>
<dbReference type="GO" id="GO:0005783">
    <property type="term" value="C:endoplasmic reticulum"/>
    <property type="evidence" value="ECO:0007669"/>
    <property type="project" value="TreeGrafter"/>
</dbReference>
<evidence type="ECO:0000256" key="4">
    <source>
        <dbReference type="ARBA" id="ARBA00045428"/>
    </source>
</evidence>
<dbReference type="InterPro" id="IPR036869">
    <property type="entry name" value="J_dom_sf"/>
</dbReference>
<feature type="domain" description="J" evidence="6">
    <location>
        <begin position="50"/>
        <end position="114"/>
    </location>
</feature>
<dbReference type="GO" id="GO:0036503">
    <property type="term" value="P:ERAD pathway"/>
    <property type="evidence" value="ECO:0007669"/>
    <property type="project" value="TreeGrafter"/>
</dbReference>
<name>G7Y8P7_CLOSI</name>